<dbReference type="OrthoDB" id="275780at2759"/>
<sequence length="179" mass="20415">MIEKRVRDKLSEFSSALKEVDEKRFKKESELAVSYRNGEIEKHLQERQAVLAKIDGFWGTAFGGEGSPIAPLMNKTVDPKIARAITAFEVKFFTQEGKGIRKLVLTLRPNMYTEAGEISRTIDSEGNTTDIQEIKWKQGTEKVRKDSVFSLFTASDDMDPFFIQETFDAFDGLYQNPFI</sequence>
<dbReference type="AlphaFoldDB" id="S9VKA9"/>
<evidence type="ECO:0000313" key="2">
    <source>
        <dbReference type="Proteomes" id="UP000515908"/>
    </source>
</evidence>
<protein>
    <recommendedName>
        <fullName evidence="3">Nucleosome assembly protein (NAP)</fullName>
    </recommendedName>
</protein>
<organism evidence="1 2">
    <name type="scientific">Angomonas deanei</name>
    <dbReference type="NCBI Taxonomy" id="59799"/>
    <lineage>
        <taxon>Eukaryota</taxon>
        <taxon>Discoba</taxon>
        <taxon>Euglenozoa</taxon>
        <taxon>Kinetoplastea</taxon>
        <taxon>Metakinetoplastina</taxon>
        <taxon>Trypanosomatida</taxon>
        <taxon>Trypanosomatidae</taxon>
        <taxon>Strigomonadinae</taxon>
        <taxon>Angomonas</taxon>
    </lineage>
</organism>
<proteinExistence type="predicted"/>
<dbReference type="InterPro" id="IPR037231">
    <property type="entry name" value="NAP-like_sf"/>
</dbReference>
<name>S9VKA9_9TRYP</name>
<reference evidence="1 2" key="1">
    <citation type="submission" date="2020-08" db="EMBL/GenBank/DDBJ databases">
        <authorList>
            <person name="Newling K."/>
            <person name="Davey J."/>
            <person name="Forrester S."/>
        </authorList>
    </citation>
    <scope>NUCLEOTIDE SEQUENCE [LARGE SCALE GENOMIC DNA]</scope>
    <source>
        <strain evidence="2">Crithidia deanei Carvalho (ATCC PRA-265)</strain>
    </source>
</reference>
<dbReference type="VEuPathDB" id="TriTrypDB:ADEAN_000611400"/>
<dbReference type="Proteomes" id="UP000515908">
    <property type="component" value="Chromosome 11"/>
</dbReference>
<dbReference type="EMBL" id="LR877155">
    <property type="protein sequence ID" value="CAD2218623.1"/>
    <property type="molecule type" value="Genomic_DNA"/>
</dbReference>
<gene>
    <name evidence="1" type="ORF">ADEAN_000611400</name>
</gene>
<dbReference type="SUPFAM" id="SSF143113">
    <property type="entry name" value="NAP-like"/>
    <property type="match status" value="1"/>
</dbReference>
<evidence type="ECO:0008006" key="3">
    <source>
        <dbReference type="Google" id="ProtNLM"/>
    </source>
</evidence>
<evidence type="ECO:0000313" key="1">
    <source>
        <dbReference type="EMBL" id="CAD2218623.1"/>
    </source>
</evidence>
<keyword evidence="2" id="KW-1185">Reference proteome</keyword>
<accession>S9VKA9</accession>